<dbReference type="PANTHER" id="PTHR12243">
    <property type="entry name" value="MADF DOMAIN TRANSCRIPTION FACTOR"/>
    <property type="match status" value="1"/>
</dbReference>
<evidence type="ECO:0000259" key="2">
    <source>
        <dbReference type="PROSITE" id="PS51029"/>
    </source>
</evidence>
<dbReference type="PROSITE" id="PS51029">
    <property type="entry name" value="MADF"/>
    <property type="match status" value="1"/>
</dbReference>
<dbReference type="Pfam" id="PF10545">
    <property type="entry name" value="MADF_DNA_bdg"/>
    <property type="match status" value="1"/>
</dbReference>
<protein>
    <recommendedName>
        <fullName evidence="2">MADF domain-containing protein</fullName>
    </recommendedName>
</protein>
<organism evidence="3 4">
    <name type="scientific">Dreissena polymorpha</name>
    <name type="common">Zebra mussel</name>
    <name type="synonym">Mytilus polymorpha</name>
    <dbReference type="NCBI Taxonomy" id="45954"/>
    <lineage>
        <taxon>Eukaryota</taxon>
        <taxon>Metazoa</taxon>
        <taxon>Spiralia</taxon>
        <taxon>Lophotrochozoa</taxon>
        <taxon>Mollusca</taxon>
        <taxon>Bivalvia</taxon>
        <taxon>Autobranchia</taxon>
        <taxon>Heteroconchia</taxon>
        <taxon>Euheterodonta</taxon>
        <taxon>Imparidentia</taxon>
        <taxon>Neoheterodontei</taxon>
        <taxon>Myida</taxon>
        <taxon>Dreissenoidea</taxon>
        <taxon>Dreissenidae</taxon>
        <taxon>Dreissena</taxon>
    </lineage>
</organism>
<evidence type="ECO:0000256" key="1">
    <source>
        <dbReference type="SAM" id="MobiDB-lite"/>
    </source>
</evidence>
<evidence type="ECO:0000313" key="3">
    <source>
        <dbReference type="EMBL" id="KAH3812779.1"/>
    </source>
</evidence>
<dbReference type="GO" id="GO:0005634">
    <property type="term" value="C:nucleus"/>
    <property type="evidence" value="ECO:0007669"/>
    <property type="project" value="TreeGrafter"/>
</dbReference>
<feature type="region of interest" description="Disordered" evidence="1">
    <location>
        <begin position="1"/>
        <end position="58"/>
    </location>
</feature>
<dbReference type="Proteomes" id="UP000828390">
    <property type="component" value="Unassembled WGS sequence"/>
</dbReference>
<keyword evidence="4" id="KW-1185">Reference proteome</keyword>
<dbReference type="AlphaFoldDB" id="A0A9D4JJP8"/>
<comment type="caution">
    <text evidence="3">The sequence shown here is derived from an EMBL/GenBank/DDBJ whole genome shotgun (WGS) entry which is preliminary data.</text>
</comment>
<feature type="region of interest" description="Disordered" evidence="1">
    <location>
        <begin position="237"/>
        <end position="278"/>
    </location>
</feature>
<dbReference type="EMBL" id="JAIWYP010000006">
    <property type="protein sequence ID" value="KAH3812779.1"/>
    <property type="molecule type" value="Genomic_DNA"/>
</dbReference>
<accession>A0A9D4JJP8</accession>
<feature type="domain" description="MADF" evidence="2">
    <location>
        <begin position="88"/>
        <end position="181"/>
    </location>
</feature>
<evidence type="ECO:0000313" key="4">
    <source>
        <dbReference type="Proteomes" id="UP000828390"/>
    </source>
</evidence>
<feature type="region of interest" description="Disordered" evidence="1">
    <location>
        <begin position="198"/>
        <end position="225"/>
    </location>
</feature>
<reference evidence="3" key="2">
    <citation type="submission" date="2020-11" db="EMBL/GenBank/DDBJ databases">
        <authorList>
            <person name="McCartney M.A."/>
            <person name="Auch B."/>
            <person name="Kono T."/>
            <person name="Mallez S."/>
            <person name="Becker A."/>
            <person name="Gohl D.M."/>
            <person name="Silverstein K.A.T."/>
            <person name="Koren S."/>
            <person name="Bechman K.B."/>
            <person name="Herman A."/>
            <person name="Abrahante J.E."/>
            <person name="Garbe J."/>
        </authorList>
    </citation>
    <scope>NUCLEOTIDE SEQUENCE</scope>
    <source>
        <strain evidence="3">Duluth1</strain>
        <tissue evidence="3">Whole animal</tissue>
    </source>
</reference>
<dbReference type="InterPro" id="IPR039353">
    <property type="entry name" value="TF_Adf1"/>
</dbReference>
<dbReference type="GO" id="GO:0005667">
    <property type="term" value="C:transcription regulator complex"/>
    <property type="evidence" value="ECO:0007669"/>
    <property type="project" value="TreeGrafter"/>
</dbReference>
<gene>
    <name evidence="3" type="ORF">DPMN_141219</name>
</gene>
<dbReference type="InterPro" id="IPR006578">
    <property type="entry name" value="MADF-dom"/>
</dbReference>
<name>A0A9D4JJP8_DREPO</name>
<dbReference type="OrthoDB" id="6146842at2759"/>
<reference evidence="3" key="1">
    <citation type="journal article" date="2019" name="bioRxiv">
        <title>The Genome of the Zebra Mussel, Dreissena polymorpha: A Resource for Invasive Species Research.</title>
        <authorList>
            <person name="McCartney M.A."/>
            <person name="Auch B."/>
            <person name="Kono T."/>
            <person name="Mallez S."/>
            <person name="Zhang Y."/>
            <person name="Obille A."/>
            <person name="Becker A."/>
            <person name="Abrahante J.E."/>
            <person name="Garbe J."/>
            <person name="Badalamenti J.P."/>
            <person name="Herman A."/>
            <person name="Mangelson H."/>
            <person name="Liachko I."/>
            <person name="Sullivan S."/>
            <person name="Sone E.D."/>
            <person name="Koren S."/>
            <person name="Silverstein K.A.T."/>
            <person name="Beckman K.B."/>
            <person name="Gohl D.M."/>
        </authorList>
    </citation>
    <scope>NUCLEOTIDE SEQUENCE</scope>
    <source>
        <strain evidence="3">Duluth1</strain>
        <tissue evidence="3">Whole animal</tissue>
    </source>
</reference>
<feature type="compositionally biased region" description="Basic residues" evidence="1">
    <location>
        <begin position="1"/>
        <end position="14"/>
    </location>
</feature>
<proteinExistence type="predicted"/>
<dbReference type="PANTHER" id="PTHR12243:SF60">
    <property type="entry name" value="SI:CH211-15D5.12-RELATED"/>
    <property type="match status" value="1"/>
</dbReference>
<sequence>MGPKRGKGAAKKSRKETVKGQVAERPRSPTLPPAEDEEILVPEPKQPQPHPAGDHLPVITPVPAAAASKKRTYKPYYYATLTEAQKEEVIDWLKDTPSIYSKRLSDYKDTQNKEKLWEEKAADMGVEVAALKTFYKSNRTQMSRLKRTVGKSGEGTETVEDMSATDKWVWERFSFLKDHIEIVERRNVVSIRGRGTEPTEVIIPSDSGSESQPTEPPSHRLSTESVDLKRSLMEFMSDKKGGPSTFARHIDESLAQLPGDIKHTDEAYGSATRRTEAG</sequence>
<feature type="compositionally biased region" description="Basic and acidic residues" evidence="1">
    <location>
        <begin position="15"/>
        <end position="27"/>
    </location>
</feature>
<dbReference type="GO" id="GO:0006357">
    <property type="term" value="P:regulation of transcription by RNA polymerase II"/>
    <property type="evidence" value="ECO:0007669"/>
    <property type="project" value="TreeGrafter"/>
</dbReference>